<organism evidence="2">
    <name type="scientific">Campylobacter fetus</name>
    <dbReference type="NCBI Taxonomy" id="196"/>
    <lineage>
        <taxon>Bacteria</taxon>
        <taxon>Pseudomonadati</taxon>
        <taxon>Campylobacterota</taxon>
        <taxon>Epsilonproteobacteria</taxon>
        <taxon>Campylobacterales</taxon>
        <taxon>Campylobacteraceae</taxon>
        <taxon>Campylobacter</taxon>
    </lineage>
</organism>
<dbReference type="AlphaFoldDB" id="A0A5L4IKQ0"/>
<name>A0A5L4IKQ0_CAMFE</name>
<sequence length="98" mass="11419">MVRKWEGDKTQIGDDEAIVGKDDYKYNKEFCSNEEYIWGQCLIPNADNSNGLIRFKQQPLSNIYNQYVSFCTAFFAHPTIKEWIQNGVTVGNSRVFRK</sequence>
<evidence type="ECO:0000313" key="2">
    <source>
        <dbReference type="EMBL" id="EAK0453285.1"/>
    </source>
</evidence>
<evidence type="ECO:0000313" key="1">
    <source>
        <dbReference type="EMBL" id="EAI5408420.1"/>
    </source>
</evidence>
<evidence type="ECO:0000313" key="3">
    <source>
        <dbReference type="EMBL" id="EAK0469252.1"/>
    </source>
</evidence>
<dbReference type="Proteomes" id="UP000557842">
    <property type="component" value="Unassembled WGS sequence"/>
</dbReference>
<proteinExistence type="predicted"/>
<protein>
    <submittedName>
        <fullName evidence="2">Uncharacterized protein</fullName>
    </submittedName>
</protein>
<dbReference type="EMBL" id="AABQDW010000011">
    <property type="protein sequence ID" value="EAI5408420.1"/>
    <property type="molecule type" value="Genomic_DNA"/>
</dbReference>
<accession>A0A5L4IKQ0</accession>
<comment type="caution">
    <text evidence="2">The sequence shown here is derived from an EMBL/GenBank/DDBJ whole genome shotgun (WGS) entry which is preliminary data.</text>
</comment>
<gene>
    <name evidence="2" type="ORF">AAH17_06370</name>
    <name evidence="3" type="ORF">AAH24_07745</name>
    <name evidence="1" type="ORF">BVH53_06870</name>
</gene>
<dbReference type="EMBL" id="AACCXK010000009">
    <property type="protein sequence ID" value="EAK0453285.1"/>
    <property type="molecule type" value="Genomic_DNA"/>
</dbReference>
<dbReference type="EMBL" id="AACCXM010000007">
    <property type="protein sequence ID" value="EAK0469252.1"/>
    <property type="molecule type" value="Genomic_DNA"/>
</dbReference>
<reference evidence="2 4" key="1">
    <citation type="submission" date="2018-05" db="EMBL/GenBank/DDBJ databases">
        <authorList>
            <consortium name="PulseNet: The National Subtyping Network for Foodborne Disease Surveillance"/>
            <person name="Tarr C.L."/>
            <person name="Trees E."/>
            <person name="Katz L.S."/>
            <person name="Carleton-Romer H.A."/>
            <person name="Stroika S."/>
            <person name="Kucerova Z."/>
            <person name="Roache K.F."/>
            <person name="Sabol A.L."/>
            <person name="Besser J."/>
            <person name="Gerner-Smidt P."/>
        </authorList>
    </citation>
    <scope>NUCLEOTIDE SEQUENCE</scope>
    <source>
        <strain evidence="2">2014D-0197</strain>
        <strain evidence="1 4">2016D-0221</strain>
        <strain evidence="3">D4313</strain>
    </source>
</reference>
<evidence type="ECO:0000313" key="4">
    <source>
        <dbReference type="Proteomes" id="UP000557842"/>
    </source>
</evidence>